<comment type="caution">
    <text evidence="8">The sequence shown here is derived from an EMBL/GenBank/DDBJ whole genome shotgun (WGS) entry which is preliminary data.</text>
</comment>
<proteinExistence type="inferred from homology"/>
<evidence type="ECO:0000313" key="8">
    <source>
        <dbReference type="EMBL" id="MBB5488927.1"/>
    </source>
</evidence>
<keyword evidence="2" id="KW-0645">Protease</keyword>
<evidence type="ECO:0000256" key="3">
    <source>
        <dbReference type="ARBA" id="ARBA00022801"/>
    </source>
</evidence>
<dbReference type="Gene3D" id="3.90.1720.10">
    <property type="entry name" value="endopeptidase domain like (from Nostoc punctiforme)"/>
    <property type="match status" value="1"/>
</dbReference>
<dbReference type="RefSeq" id="WP_184360332.1">
    <property type="nucleotide sequence ID" value="NZ_BAAAKM010000013.1"/>
</dbReference>
<dbReference type="PANTHER" id="PTHR47359">
    <property type="entry name" value="PEPTIDOGLYCAN DL-ENDOPEPTIDASE CWLO"/>
    <property type="match status" value="1"/>
</dbReference>
<evidence type="ECO:0000256" key="2">
    <source>
        <dbReference type="ARBA" id="ARBA00022670"/>
    </source>
</evidence>
<evidence type="ECO:0000256" key="4">
    <source>
        <dbReference type="ARBA" id="ARBA00022807"/>
    </source>
</evidence>
<dbReference type="EMBL" id="JACHDO010000001">
    <property type="protein sequence ID" value="MBB5488927.1"/>
    <property type="molecule type" value="Genomic_DNA"/>
</dbReference>
<dbReference type="InterPro" id="IPR051794">
    <property type="entry name" value="PG_Endopeptidase_C40"/>
</dbReference>
<dbReference type="GO" id="GO:0006508">
    <property type="term" value="P:proteolysis"/>
    <property type="evidence" value="ECO:0007669"/>
    <property type="project" value="UniProtKB-KW"/>
</dbReference>
<gene>
    <name evidence="8" type="ORF">HNR07_000064</name>
</gene>
<dbReference type="Proteomes" id="UP000579647">
    <property type="component" value="Unassembled WGS sequence"/>
</dbReference>
<accession>A0A840WAW6</accession>
<evidence type="ECO:0000256" key="5">
    <source>
        <dbReference type="SAM" id="MobiDB-lite"/>
    </source>
</evidence>
<evidence type="ECO:0000256" key="1">
    <source>
        <dbReference type="ARBA" id="ARBA00007074"/>
    </source>
</evidence>
<evidence type="ECO:0000313" key="9">
    <source>
        <dbReference type="Proteomes" id="UP000579647"/>
    </source>
</evidence>
<dbReference type="GO" id="GO:0008234">
    <property type="term" value="F:cysteine-type peptidase activity"/>
    <property type="evidence" value="ECO:0007669"/>
    <property type="project" value="UniProtKB-KW"/>
</dbReference>
<evidence type="ECO:0000259" key="7">
    <source>
        <dbReference type="PROSITE" id="PS51935"/>
    </source>
</evidence>
<protein>
    <recommendedName>
        <fullName evidence="7">NlpC/P60 domain-containing protein</fullName>
    </recommendedName>
</protein>
<dbReference type="PANTHER" id="PTHR47359:SF3">
    <property type="entry name" value="NLP_P60 DOMAIN-CONTAINING PROTEIN-RELATED"/>
    <property type="match status" value="1"/>
</dbReference>
<feature type="region of interest" description="Disordered" evidence="5">
    <location>
        <begin position="37"/>
        <end position="78"/>
    </location>
</feature>
<dbReference type="PROSITE" id="PS51935">
    <property type="entry name" value="NLPC_P60"/>
    <property type="match status" value="1"/>
</dbReference>
<reference evidence="8 9" key="1">
    <citation type="submission" date="2020-08" db="EMBL/GenBank/DDBJ databases">
        <title>Sequencing the genomes of 1000 actinobacteria strains.</title>
        <authorList>
            <person name="Klenk H.-P."/>
        </authorList>
    </citation>
    <scope>NUCLEOTIDE SEQUENCE [LARGE SCALE GENOMIC DNA]</scope>
    <source>
        <strain evidence="8 9">DSM 44598</strain>
    </source>
</reference>
<sequence length="400" mass="42688">MRNRLRTCAGTTAAFAVAFTAFGATPAIAAPVVEDRPPLSEQVAPELAAPSGSAPRATDSQTETPDTAESEAPDTADVAELKRDAYVAPFREARSVEYFAVAAEKLPREVVDAVRDIDGVENVLTVDAARVEIDGEPTSVLGVNPSSFRNHAPRPSAESDEIWQGVAEGHIALSKEVGTERELDVGSEVTLAGGNGEVPLEVWTHATSGIAGIDALVSRELSRELGMPEGNALVISAPDTDLWDLHEELEEILGEDASLQLVADAPEPLVDGDAVPSTVIERVIANAETQLGVPYVWGGTTPNVGFDCSGLLQWAFREAGVSIPRVTHDQWNAGQRVEWDDLQRGDLLFWRSDPTAPNYISHVAIYLGDGQMLEAPRTGLDVRVTPVRTANYAGAVRVNT</sequence>
<dbReference type="SUPFAM" id="SSF54001">
    <property type="entry name" value="Cysteine proteinases"/>
    <property type="match status" value="1"/>
</dbReference>
<dbReference type="InterPro" id="IPR038765">
    <property type="entry name" value="Papain-like_cys_pep_sf"/>
</dbReference>
<keyword evidence="4" id="KW-0788">Thiol protease</keyword>
<keyword evidence="6" id="KW-0732">Signal</keyword>
<dbReference type="AlphaFoldDB" id="A0A840WAW6"/>
<comment type="similarity">
    <text evidence="1">Belongs to the peptidase C40 family.</text>
</comment>
<name>A0A840WAW6_9ACTN</name>
<organism evidence="8 9">
    <name type="scientific">Nocardiopsis metallicus</name>
    <dbReference type="NCBI Taxonomy" id="179819"/>
    <lineage>
        <taxon>Bacteria</taxon>
        <taxon>Bacillati</taxon>
        <taxon>Actinomycetota</taxon>
        <taxon>Actinomycetes</taxon>
        <taxon>Streptosporangiales</taxon>
        <taxon>Nocardiopsidaceae</taxon>
        <taxon>Nocardiopsis</taxon>
    </lineage>
</organism>
<dbReference type="InterPro" id="IPR000064">
    <property type="entry name" value="NLP_P60_dom"/>
</dbReference>
<dbReference type="Pfam" id="PF00877">
    <property type="entry name" value="NLPC_P60"/>
    <property type="match status" value="1"/>
</dbReference>
<evidence type="ECO:0000256" key="6">
    <source>
        <dbReference type="SAM" id="SignalP"/>
    </source>
</evidence>
<keyword evidence="9" id="KW-1185">Reference proteome</keyword>
<keyword evidence="3" id="KW-0378">Hydrolase</keyword>
<feature type="domain" description="NlpC/P60" evidence="7">
    <location>
        <begin position="277"/>
        <end position="400"/>
    </location>
</feature>
<feature type="signal peptide" evidence="6">
    <location>
        <begin position="1"/>
        <end position="29"/>
    </location>
</feature>
<feature type="chain" id="PRO_5032441067" description="NlpC/P60 domain-containing protein" evidence="6">
    <location>
        <begin position="30"/>
        <end position="400"/>
    </location>
</feature>